<organism evidence="1">
    <name type="scientific">Salix viminalis</name>
    <name type="common">Common osier</name>
    <name type="synonym">Basket willow</name>
    <dbReference type="NCBI Taxonomy" id="40686"/>
    <lineage>
        <taxon>Eukaryota</taxon>
        <taxon>Viridiplantae</taxon>
        <taxon>Streptophyta</taxon>
        <taxon>Embryophyta</taxon>
        <taxon>Tracheophyta</taxon>
        <taxon>Spermatophyta</taxon>
        <taxon>Magnoliopsida</taxon>
        <taxon>eudicotyledons</taxon>
        <taxon>Gunneridae</taxon>
        <taxon>Pentapetalae</taxon>
        <taxon>rosids</taxon>
        <taxon>fabids</taxon>
        <taxon>Malpighiales</taxon>
        <taxon>Salicaceae</taxon>
        <taxon>Saliceae</taxon>
        <taxon>Salix</taxon>
    </lineage>
</organism>
<reference evidence="1" key="1">
    <citation type="submission" date="2019-03" db="EMBL/GenBank/DDBJ databases">
        <authorList>
            <person name="Mank J."/>
            <person name="Almeida P."/>
        </authorList>
    </citation>
    <scope>NUCLEOTIDE SEQUENCE</scope>
    <source>
        <strain evidence="1">78183</strain>
    </source>
</reference>
<protein>
    <submittedName>
        <fullName evidence="1">Uncharacterized protein</fullName>
    </submittedName>
</protein>
<name>A0A6N2N4L0_SALVM</name>
<accession>A0A6N2N4L0</accession>
<gene>
    <name evidence="1" type="ORF">SVIM_LOCUS398650</name>
</gene>
<evidence type="ECO:0000313" key="1">
    <source>
        <dbReference type="EMBL" id="VFU55841.1"/>
    </source>
</evidence>
<dbReference type="AlphaFoldDB" id="A0A6N2N4L0"/>
<proteinExistence type="predicted"/>
<dbReference type="EMBL" id="CAADRP010001907">
    <property type="protein sequence ID" value="VFU55841.1"/>
    <property type="molecule type" value="Genomic_DNA"/>
</dbReference>
<sequence length="65" mass="7374">MNPSASYILENYFAFYFLEIETRTVKNQNQVMVPSKKSANKSGVTFPDTARNTSMILDSGIEQSY</sequence>